<feature type="domain" description="Phospholipid/glycerol acyltransferase" evidence="4">
    <location>
        <begin position="62"/>
        <end position="180"/>
    </location>
</feature>
<reference evidence="5 6" key="1">
    <citation type="submission" date="2019-12" db="EMBL/GenBank/DDBJ databases">
        <authorList>
            <person name="Li J."/>
            <person name="Shi Y."/>
            <person name="Xu G."/>
            <person name="Xiao D."/>
            <person name="Ran X."/>
        </authorList>
    </citation>
    <scope>NUCLEOTIDE SEQUENCE [LARGE SCALE GENOMIC DNA]</scope>
    <source>
        <strain evidence="5 6">JCM 15915</strain>
    </source>
</reference>
<dbReference type="CDD" id="cd07989">
    <property type="entry name" value="LPLAT_AGPAT-like"/>
    <property type="match status" value="1"/>
</dbReference>
<dbReference type="PANTHER" id="PTHR10434">
    <property type="entry name" value="1-ACYL-SN-GLYCEROL-3-PHOSPHATE ACYLTRANSFERASE"/>
    <property type="match status" value="1"/>
</dbReference>
<evidence type="ECO:0000256" key="1">
    <source>
        <dbReference type="ARBA" id="ARBA00022679"/>
    </source>
</evidence>
<dbReference type="OrthoDB" id="9806008at2"/>
<feature type="region of interest" description="Disordered" evidence="3">
    <location>
        <begin position="1"/>
        <end position="25"/>
    </location>
</feature>
<accession>A0A7K1LGA3</accession>
<dbReference type="Pfam" id="PF01553">
    <property type="entry name" value="Acyltransferase"/>
    <property type="match status" value="1"/>
</dbReference>
<evidence type="ECO:0000259" key="4">
    <source>
        <dbReference type="SMART" id="SM00563"/>
    </source>
</evidence>
<name>A0A7K1LGA3_9MICC</name>
<dbReference type="Proteomes" id="UP000462152">
    <property type="component" value="Unassembled WGS sequence"/>
</dbReference>
<proteinExistence type="predicted"/>
<dbReference type="PANTHER" id="PTHR10434:SF55">
    <property type="entry name" value="POSSIBLE ACYLTRANSFERASE"/>
    <property type="match status" value="1"/>
</dbReference>
<dbReference type="SMART" id="SM00563">
    <property type="entry name" value="PlsC"/>
    <property type="match status" value="1"/>
</dbReference>
<keyword evidence="6" id="KW-1185">Reference proteome</keyword>
<feature type="region of interest" description="Disordered" evidence="3">
    <location>
        <begin position="245"/>
        <end position="270"/>
    </location>
</feature>
<dbReference type="EMBL" id="WOGT01000001">
    <property type="protein sequence ID" value="MUN54130.1"/>
    <property type="molecule type" value="Genomic_DNA"/>
</dbReference>
<comment type="caution">
    <text evidence="5">The sequence shown here is derived from an EMBL/GenBank/DDBJ whole genome shotgun (WGS) entry which is preliminary data.</text>
</comment>
<dbReference type="GO" id="GO:0006654">
    <property type="term" value="P:phosphatidic acid biosynthetic process"/>
    <property type="evidence" value="ECO:0007669"/>
    <property type="project" value="TreeGrafter"/>
</dbReference>
<evidence type="ECO:0000313" key="6">
    <source>
        <dbReference type="Proteomes" id="UP000462152"/>
    </source>
</evidence>
<dbReference type="SUPFAM" id="SSF69593">
    <property type="entry name" value="Glycerol-3-phosphate (1)-acyltransferase"/>
    <property type="match status" value="1"/>
</dbReference>
<evidence type="ECO:0000256" key="3">
    <source>
        <dbReference type="SAM" id="MobiDB-lite"/>
    </source>
</evidence>
<keyword evidence="2 5" id="KW-0012">Acyltransferase</keyword>
<dbReference type="AlphaFoldDB" id="A0A7K1LGA3"/>
<sequence length="270" mass="29945">MSTDERKSPGTSRKTRPIRTTTPSKSGDRLFRCVAFGVRHVLDLMLSKTWTGTEKLRRDEGYIVVANHVTEIDPTSVAYPVYMTGTIPRFLAKESLFRVPVLGTVLSRTAQIPVFRGSMEAKKSLESARAVIDAGGAVLIYPEGTLTKDPDLWPMAGRTGAARLAMATGAPVIPIAHWGDQEFLAPKATRPRPFPRKHVHVLVGDPLDLSDLRGEDRTDHVSQQALAEATDRMMDALTSLVEQLRGEKAPDGRWDPRLKQRVPRTRTNEE</sequence>
<evidence type="ECO:0000313" key="5">
    <source>
        <dbReference type="EMBL" id="MUN54130.1"/>
    </source>
</evidence>
<keyword evidence="1 5" id="KW-0808">Transferase</keyword>
<dbReference type="GO" id="GO:0003841">
    <property type="term" value="F:1-acylglycerol-3-phosphate O-acyltransferase activity"/>
    <property type="evidence" value="ECO:0007669"/>
    <property type="project" value="TreeGrafter"/>
</dbReference>
<protein>
    <submittedName>
        <fullName evidence="5">1-acyl-sn-glycerol-3-phosphate acyltransferase</fullName>
    </submittedName>
</protein>
<organism evidence="5 6">
    <name type="scientific">Rothia koreensis</name>
    <dbReference type="NCBI Taxonomy" id="592378"/>
    <lineage>
        <taxon>Bacteria</taxon>
        <taxon>Bacillati</taxon>
        <taxon>Actinomycetota</taxon>
        <taxon>Actinomycetes</taxon>
        <taxon>Micrococcales</taxon>
        <taxon>Micrococcaceae</taxon>
        <taxon>Rothia</taxon>
    </lineage>
</organism>
<evidence type="ECO:0000256" key="2">
    <source>
        <dbReference type="ARBA" id="ARBA00023315"/>
    </source>
</evidence>
<dbReference type="InterPro" id="IPR002123">
    <property type="entry name" value="Plipid/glycerol_acylTrfase"/>
</dbReference>
<feature type="compositionally biased region" description="Basic and acidic residues" evidence="3">
    <location>
        <begin position="245"/>
        <end position="258"/>
    </location>
</feature>
<gene>
    <name evidence="5" type="ORF">GMA10_02660</name>
</gene>
<dbReference type="GO" id="GO:0005886">
    <property type="term" value="C:plasma membrane"/>
    <property type="evidence" value="ECO:0007669"/>
    <property type="project" value="TreeGrafter"/>
</dbReference>